<proteinExistence type="predicted"/>
<sequence>MEREGSNAGSEVLTWKEKVLSRPFLPPHPYIRIYLLTYPIKYYLRKSVKWIERMMKAGIDHTTAMYTKKESGSCERETRTAAE</sequence>
<evidence type="ECO:0000313" key="1">
    <source>
        <dbReference type="EMBL" id="MDQ0206287.1"/>
    </source>
</evidence>
<comment type="caution">
    <text evidence="1">The sequence shown here is derived from an EMBL/GenBank/DDBJ whole genome shotgun (WGS) entry which is preliminary data.</text>
</comment>
<organism evidence="1 2">
    <name type="scientific">Alkalicoccobacillus murimartini</name>
    <dbReference type="NCBI Taxonomy" id="171685"/>
    <lineage>
        <taxon>Bacteria</taxon>
        <taxon>Bacillati</taxon>
        <taxon>Bacillota</taxon>
        <taxon>Bacilli</taxon>
        <taxon>Bacillales</taxon>
        <taxon>Bacillaceae</taxon>
        <taxon>Alkalicoccobacillus</taxon>
    </lineage>
</organism>
<reference evidence="1 2" key="1">
    <citation type="submission" date="2023-07" db="EMBL/GenBank/DDBJ databases">
        <title>Genomic Encyclopedia of Type Strains, Phase IV (KMG-IV): sequencing the most valuable type-strain genomes for metagenomic binning, comparative biology and taxonomic classification.</title>
        <authorList>
            <person name="Goeker M."/>
        </authorList>
    </citation>
    <scope>NUCLEOTIDE SEQUENCE [LARGE SCALE GENOMIC DNA]</scope>
    <source>
        <strain evidence="1 2">DSM 19154</strain>
    </source>
</reference>
<keyword evidence="2" id="KW-1185">Reference proteome</keyword>
<dbReference type="RefSeq" id="WP_306980572.1">
    <property type="nucleotide sequence ID" value="NZ_JAUSUA010000001.1"/>
</dbReference>
<gene>
    <name evidence="1" type="ORF">J2S05_001061</name>
</gene>
<evidence type="ECO:0000313" key="2">
    <source>
        <dbReference type="Proteomes" id="UP001225034"/>
    </source>
</evidence>
<protein>
    <submittedName>
        <fullName evidence="1">Uncharacterized protein</fullName>
    </submittedName>
</protein>
<name>A0ABT9YEL9_9BACI</name>
<dbReference type="Proteomes" id="UP001225034">
    <property type="component" value="Unassembled WGS sequence"/>
</dbReference>
<accession>A0ABT9YEL9</accession>
<dbReference type="EMBL" id="JAUSUA010000001">
    <property type="protein sequence ID" value="MDQ0206287.1"/>
    <property type="molecule type" value="Genomic_DNA"/>
</dbReference>